<dbReference type="EMBL" id="JAVDQG010000004">
    <property type="protein sequence ID" value="MDR6226165.1"/>
    <property type="molecule type" value="Genomic_DNA"/>
</dbReference>
<evidence type="ECO:0000313" key="2">
    <source>
        <dbReference type="EMBL" id="MDR6226165.1"/>
    </source>
</evidence>
<organism evidence="2 3">
    <name type="scientific">Desmospora profundinema</name>
    <dbReference type="NCBI Taxonomy" id="1571184"/>
    <lineage>
        <taxon>Bacteria</taxon>
        <taxon>Bacillati</taxon>
        <taxon>Bacillota</taxon>
        <taxon>Bacilli</taxon>
        <taxon>Bacillales</taxon>
        <taxon>Thermoactinomycetaceae</taxon>
        <taxon>Desmospora</taxon>
    </lineage>
</organism>
<name>A0ABU1IQZ6_9BACL</name>
<dbReference type="RefSeq" id="WP_309865702.1">
    <property type="nucleotide sequence ID" value="NZ_JAVDQG010000004.1"/>
</dbReference>
<dbReference type="InterPro" id="IPR009537">
    <property type="entry name" value="DUF1156"/>
</dbReference>
<dbReference type="Pfam" id="PF06634">
    <property type="entry name" value="DUF1156"/>
    <property type="match status" value="1"/>
</dbReference>
<keyword evidence="3" id="KW-1185">Reference proteome</keyword>
<accession>A0ABU1IQZ6</accession>
<keyword evidence="2" id="KW-0808">Transferase</keyword>
<feature type="domain" description="DUF1156" evidence="1">
    <location>
        <begin position="12"/>
        <end position="83"/>
    </location>
</feature>
<comment type="caution">
    <text evidence="2">The sequence shown here is derived from an EMBL/GenBank/DDBJ whole genome shotgun (WGS) entry which is preliminary data.</text>
</comment>
<dbReference type="GO" id="GO:0008168">
    <property type="term" value="F:methyltransferase activity"/>
    <property type="evidence" value="ECO:0007669"/>
    <property type="project" value="UniProtKB-KW"/>
</dbReference>
<protein>
    <submittedName>
        <fullName evidence="2">DNA methylase</fullName>
    </submittedName>
</protein>
<evidence type="ECO:0000313" key="3">
    <source>
        <dbReference type="Proteomes" id="UP001185012"/>
    </source>
</evidence>
<gene>
    <name evidence="2" type="ORF">JOE21_002171</name>
</gene>
<evidence type="ECO:0000259" key="1">
    <source>
        <dbReference type="Pfam" id="PF06634"/>
    </source>
</evidence>
<dbReference type="GO" id="GO:0032259">
    <property type="term" value="P:methylation"/>
    <property type="evidence" value="ECO:0007669"/>
    <property type="project" value="UniProtKB-KW"/>
</dbReference>
<dbReference type="Proteomes" id="UP001185012">
    <property type="component" value="Unassembled WGS sequence"/>
</dbReference>
<keyword evidence="2" id="KW-0489">Methyltransferase</keyword>
<dbReference type="InterPro" id="IPR029063">
    <property type="entry name" value="SAM-dependent_MTases_sf"/>
</dbReference>
<dbReference type="SUPFAM" id="SSF53335">
    <property type="entry name" value="S-adenosyl-L-methionine-dependent methyltransferases"/>
    <property type="match status" value="1"/>
</dbReference>
<reference evidence="2 3" key="1">
    <citation type="submission" date="2023-07" db="EMBL/GenBank/DDBJ databases">
        <title>Genomic Encyclopedia of Type Strains, Phase IV (KMG-IV): sequencing the most valuable type-strain genomes for metagenomic binning, comparative biology and taxonomic classification.</title>
        <authorList>
            <person name="Goeker M."/>
        </authorList>
    </citation>
    <scope>NUCLEOTIDE SEQUENCE [LARGE SCALE GENOMIC DNA]</scope>
    <source>
        <strain evidence="2 3">DSM 45903</strain>
    </source>
</reference>
<sequence>MQQQKKKLIEVALPLEAINKELAREKSIRHGHPSTLHLWWARRPLAACRAVLFAQLVDDPSSHPDRFPKEEDQDRERLRLFNIIEKLVKWENINDEEVLEEAREEIRKSTGGNPPPVLDPFAGGGSIPLEAQRLGLEAHASDLNPVAVLINKALIEIPPKFAGQLPVHPGQETERDLSEWKGAWGLAEGVRYYGKWMRDEAEKRIGHLYPKVKLPEEQGGGEATVIAWLWARTVASPNPACKGAHVPLVRSFWLSKKKGKEAWVEPLVDRERNTYRFEVRMGKGNPRDGTVNRRGGTCLLSGVPMPFNYIRTEGKAGRMKFRLMAIVAEGSNGRVYLPPTEEHEEIARRAIPDWKPEADLPVNPRDFKTPNYGMNTFADLFTPRQLVALNTFSDLVGEAREQVRRDATAFGLSDDGVSLKDGGTGAAAYADAVATYLAFAVDRVADRGSTICSWDTGYVKVRNTFGRQAIPMTWDFAESNPMSNSTGNFNGAVHWIVEVVRETPCCTRGSVKQADSTAPIRRIDQPIISTDPPYYDNIGYADLSDFFYVWLRRSLQGIYPDLFSTMLVPKSEELVATPYRFDGDKKKAQSFFENGLRQAFTRMRETAHPEFPLTVYYAFKQAEAAAASGKEGEQAVASTGWETMLEGLIRSGFSITGTWPMRTELGNRMVASGTNALASSIVLVCRPRPEDTRPITRRDFLRALKRELPDALRDLQQGNIAPVDMAQAAIGPGMAVFSRYGKVIESDGTAMRVRTALALINQTLDEFLAEQEGEFDSDTRWALSWFEQHGMERGPYGEAETLSTARNTSVEGLVEAGILEAKSGKVRLLKREELLEDWNPNEDDRVTVWEAVQYLIRALETDGETGAATLFRQLGETGEAARDLAYRLYTLCERKGWAQEALAYNGLVTSWPHITDLATREEIAPPGQDSLNFNS</sequence>
<proteinExistence type="predicted"/>